<dbReference type="AlphaFoldDB" id="A0A511RGM6"/>
<comment type="caution">
    <text evidence="1">The sequence shown here is derived from an EMBL/GenBank/DDBJ whole genome shotgun (WGS) entry which is preliminary data.</text>
</comment>
<accession>A0A511RGM6</accession>
<protein>
    <submittedName>
        <fullName evidence="1">Uncharacterized protein</fullName>
    </submittedName>
</protein>
<reference evidence="1 2" key="1">
    <citation type="submission" date="2019-07" db="EMBL/GenBank/DDBJ databases">
        <title>Whole genome shotgun sequence of Oceanithermus desulfurans NBRC 100063.</title>
        <authorList>
            <person name="Hosoyama A."/>
            <person name="Uohara A."/>
            <person name="Ohji S."/>
            <person name="Ichikawa N."/>
        </authorList>
    </citation>
    <scope>NUCLEOTIDE SEQUENCE [LARGE SCALE GENOMIC DNA]</scope>
    <source>
        <strain evidence="1 2">NBRC 100063</strain>
    </source>
</reference>
<evidence type="ECO:0000313" key="2">
    <source>
        <dbReference type="Proteomes" id="UP000321827"/>
    </source>
</evidence>
<proteinExistence type="predicted"/>
<organism evidence="1 2">
    <name type="scientific">Oceanithermus desulfurans NBRC 100063</name>
    <dbReference type="NCBI Taxonomy" id="1227550"/>
    <lineage>
        <taxon>Bacteria</taxon>
        <taxon>Thermotogati</taxon>
        <taxon>Deinococcota</taxon>
        <taxon>Deinococci</taxon>
        <taxon>Thermales</taxon>
        <taxon>Thermaceae</taxon>
        <taxon>Oceanithermus</taxon>
    </lineage>
</organism>
<name>A0A511RGM6_9DEIN</name>
<evidence type="ECO:0000313" key="1">
    <source>
        <dbReference type="EMBL" id="GEM88798.1"/>
    </source>
</evidence>
<dbReference type="Proteomes" id="UP000321827">
    <property type="component" value="Unassembled WGS sequence"/>
</dbReference>
<dbReference type="RefSeq" id="WP_147144957.1">
    <property type="nucleotide sequence ID" value="NZ_BJXN01000001.1"/>
</dbReference>
<gene>
    <name evidence="1" type="ORF">ODE01S_02320</name>
</gene>
<sequence>MDAKEALIAFLDDPEALALSELAEALEAWPPAAALQKLAARAVFLEDERLDRLLEQACAEARHLLAGLESGSFVPPHEPGA</sequence>
<dbReference type="EMBL" id="BJXN01000001">
    <property type="protein sequence ID" value="GEM88798.1"/>
    <property type="molecule type" value="Genomic_DNA"/>
</dbReference>